<dbReference type="AlphaFoldDB" id="A0A1V9YKS8"/>
<keyword evidence="1" id="KW-1133">Transmembrane helix</keyword>
<sequence>MDLALECTSGRVTIGNFGRVMGEVILVGTCIVGSAVLEWRMRPGLQVEPVPTLLLSSASFYMLQMQWRTSDGECFLDRMSAVMSGLLTIPWRGAVLIFDIKSWRFYAYDPEKTRDSPLHRGIQLHRIR</sequence>
<organism evidence="2 3">
    <name type="scientific">Achlya hypogyna</name>
    <name type="common">Oomycete</name>
    <name type="synonym">Protoachlya hypogyna</name>
    <dbReference type="NCBI Taxonomy" id="1202772"/>
    <lineage>
        <taxon>Eukaryota</taxon>
        <taxon>Sar</taxon>
        <taxon>Stramenopiles</taxon>
        <taxon>Oomycota</taxon>
        <taxon>Saprolegniomycetes</taxon>
        <taxon>Saprolegniales</taxon>
        <taxon>Achlyaceae</taxon>
        <taxon>Achlya</taxon>
    </lineage>
</organism>
<evidence type="ECO:0000256" key="1">
    <source>
        <dbReference type="SAM" id="Phobius"/>
    </source>
</evidence>
<dbReference type="EMBL" id="JNBR01001517">
    <property type="protein sequence ID" value="OQR86308.1"/>
    <property type="molecule type" value="Genomic_DNA"/>
</dbReference>
<comment type="caution">
    <text evidence="2">The sequence shown here is derived from an EMBL/GenBank/DDBJ whole genome shotgun (WGS) entry which is preliminary data.</text>
</comment>
<evidence type="ECO:0000313" key="2">
    <source>
        <dbReference type="EMBL" id="OQR86308.1"/>
    </source>
</evidence>
<reference evidence="2 3" key="1">
    <citation type="journal article" date="2014" name="Genome Biol. Evol.">
        <title>The secreted proteins of Achlya hypogyna and Thraustotheca clavata identify the ancestral oomycete secretome and reveal gene acquisitions by horizontal gene transfer.</title>
        <authorList>
            <person name="Misner I."/>
            <person name="Blouin N."/>
            <person name="Leonard G."/>
            <person name="Richards T.A."/>
            <person name="Lane C.E."/>
        </authorList>
    </citation>
    <scope>NUCLEOTIDE SEQUENCE [LARGE SCALE GENOMIC DNA]</scope>
    <source>
        <strain evidence="2 3">ATCC 48635</strain>
    </source>
</reference>
<name>A0A1V9YKS8_ACHHY</name>
<keyword evidence="3" id="KW-1185">Reference proteome</keyword>
<proteinExistence type="predicted"/>
<keyword evidence="1" id="KW-0812">Transmembrane</keyword>
<keyword evidence="1" id="KW-0472">Membrane</keyword>
<feature type="transmembrane region" description="Helical" evidence="1">
    <location>
        <begin position="20"/>
        <end position="37"/>
    </location>
</feature>
<protein>
    <submittedName>
        <fullName evidence="2">Uncharacterized protein</fullName>
    </submittedName>
</protein>
<dbReference type="Proteomes" id="UP000243579">
    <property type="component" value="Unassembled WGS sequence"/>
</dbReference>
<gene>
    <name evidence="2" type="ORF">ACHHYP_20497</name>
</gene>
<accession>A0A1V9YKS8</accession>
<evidence type="ECO:0000313" key="3">
    <source>
        <dbReference type="Proteomes" id="UP000243579"/>
    </source>
</evidence>